<gene>
    <name evidence="2" type="ORF">CGOC_LOCUS7780</name>
</gene>
<evidence type="ECO:0000313" key="2">
    <source>
        <dbReference type="EMBL" id="VDK81058.1"/>
    </source>
</evidence>
<proteinExistence type="predicted"/>
<dbReference type="OrthoDB" id="439917at2759"/>
<dbReference type="PANTHER" id="PTHR22727">
    <property type="entry name" value="PROTEIN CBG13728"/>
    <property type="match status" value="1"/>
</dbReference>
<dbReference type="Pfam" id="PF23091">
    <property type="entry name" value="TNFR_ELAPOR1_6th"/>
    <property type="match status" value="1"/>
</dbReference>
<organism evidence="2 3">
    <name type="scientific">Cylicostephanus goldi</name>
    <name type="common">Nematode worm</name>
    <dbReference type="NCBI Taxonomy" id="71465"/>
    <lineage>
        <taxon>Eukaryota</taxon>
        <taxon>Metazoa</taxon>
        <taxon>Ecdysozoa</taxon>
        <taxon>Nematoda</taxon>
        <taxon>Chromadorea</taxon>
        <taxon>Rhabditida</taxon>
        <taxon>Rhabditina</taxon>
        <taxon>Rhabditomorpha</taxon>
        <taxon>Strongyloidea</taxon>
        <taxon>Strongylidae</taxon>
        <taxon>Cylicostephanus</taxon>
    </lineage>
</organism>
<dbReference type="GO" id="GO:0016020">
    <property type="term" value="C:membrane"/>
    <property type="evidence" value="ECO:0007669"/>
    <property type="project" value="TreeGrafter"/>
</dbReference>
<dbReference type="Proteomes" id="UP000271889">
    <property type="component" value="Unassembled WGS sequence"/>
</dbReference>
<sequence length="141" mass="15809">MPSPSATRECPPCNPGMAKDSNGVCVFCPTEHFSQGDACIRCPVETVPNYGYEYVQWDTIPPNIVTRCEYISEGIVVNFNEKKFEHSSECEEAKYEYEEKLRSRFSSPSTLVDVKYVAWLCNAGFGLLAQRSTLAPIPPKN</sequence>
<name>A0A3P6UP87_CYLGO</name>
<feature type="domain" description="Elapor1/2 TNF receptor-like" evidence="1">
    <location>
        <begin position="12"/>
        <end position="51"/>
    </location>
</feature>
<protein>
    <recommendedName>
        <fullName evidence="1">Elapor1/2 TNF receptor-like domain-containing protein</fullName>
    </recommendedName>
</protein>
<dbReference type="InterPro" id="IPR039181">
    <property type="entry name" value="Elapor1/2"/>
</dbReference>
<evidence type="ECO:0000259" key="1">
    <source>
        <dbReference type="Pfam" id="PF23091"/>
    </source>
</evidence>
<dbReference type="EMBL" id="UYRV01027491">
    <property type="protein sequence ID" value="VDK81058.1"/>
    <property type="molecule type" value="Genomic_DNA"/>
</dbReference>
<evidence type="ECO:0000313" key="3">
    <source>
        <dbReference type="Proteomes" id="UP000271889"/>
    </source>
</evidence>
<accession>A0A3P6UP87</accession>
<dbReference type="AlphaFoldDB" id="A0A3P6UP87"/>
<dbReference type="PANTHER" id="PTHR22727:SF15">
    <property type="entry name" value="MRH DOMAIN-CONTAINING PROTEIN"/>
    <property type="match status" value="1"/>
</dbReference>
<keyword evidence="3" id="KW-1185">Reference proteome</keyword>
<reference evidence="2 3" key="1">
    <citation type="submission" date="2018-11" db="EMBL/GenBank/DDBJ databases">
        <authorList>
            <consortium name="Pathogen Informatics"/>
        </authorList>
    </citation>
    <scope>NUCLEOTIDE SEQUENCE [LARGE SCALE GENOMIC DNA]</scope>
</reference>
<dbReference type="InterPro" id="IPR056610">
    <property type="entry name" value="Elapor1/2_TNFR-like"/>
</dbReference>